<dbReference type="AlphaFoldDB" id="A0A081PKJ8"/>
<organism evidence="1 2">
    <name type="scientific">Pedobacter antarcticus 4BY</name>
    <dbReference type="NCBI Taxonomy" id="1358423"/>
    <lineage>
        <taxon>Bacteria</taxon>
        <taxon>Pseudomonadati</taxon>
        <taxon>Bacteroidota</taxon>
        <taxon>Sphingobacteriia</taxon>
        <taxon>Sphingobacteriales</taxon>
        <taxon>Sphingobacteriaceae</taxon>
        <taxon>Pedobacter</taxon>
    </lineage>
</organism>
<gene>
    <name evidence="1" type="ORF">N180_02945</name>
</gene>
<proteinExistence type="predicted"/>
<sequence>MFKTIKTKVMIKELKTEKFEGLAVLVADGYYCAEIESVPEEKFFQLNFLLDNTDEESGFFGDPVVWSIELPFDCKILGKATDLTEYECAGIVQPLWNGFMNYLLINEPVGNYKRLVKETTKESFDSLMQSLGCYPVNPFAGIFTPRIAKDKKDLGSVLGEVIYNDMRELWKEAEANTGTWLILQKL</sequence>
<reference evidence="1 2" key="1">
    <citation type="journal article" date="1992" name="Int. J. Syst. Bacteriol.">
        <title>Sphingobacterium antarcticus sp. nov. a Psychrotrophic Bacterium from the Soils of Schirmacher Oasis, Antarctica.</title>
        <authorList>
            <person name="Shivaji S."/>
            <person name="Ray M.K."/>
            <person name="Rao N.S."/>
            <person name="Saiserr L."/>
            <person name="Jagannadham M.V."/>
            <person name="Kumar G.S."/>
            <person name="Reddy G."/>
            <person name="Bhargava P.M."/>
        </authorList>
    </citation>
    <scope>NUCLEOTIDE SEQUENCE [LARGE SCALE GENOMIC DNA]</scope>
    <source>
        <strain evidence="1 2">4BY</strain>
    </source>
</reference>
<accession>A0A081PKJ8</accession>
<dbReference type="Proteomes" id="UP000028007">
    <property type="component" value="Unassembled WGS sequence"/>
</dbReference>
<protein>
    <submittedName>
        <fullName evidence="1">Uncharacterized protein</fullName>
    </submittedName>
</protein>
<evidence type="ECO:0000313" key="1">
    <source>
        <dbReference type="EMBL" id="KEQ31221.1"/>
    </source>
</evidence>
<keyword evidence="2" id="KW-1185">Reference proteome</keyword>
<evidence type="ECO:0000313" key="2">
    <source>
        <dbReference type="Proteomes" id="UP000028007"/>
    </source>
</evidence>
<name>A0A081PKJ8_9SPHI</name>
<dbReference type="EMBL" id="JNFF01000019">
    <property type="protein sequence ID" value="KEQ31221.1"/>
    <property type="molecule type" value="Genomic_DNA"/>
</dbReference>
<comment type="caution">
    <text evidence="1">The sequence shown here is derived from an EMBL/GenBank/DDBJ whole genome shotgun (WGS) entry which is preliminary data.</text>
</comment>